<reference evidence="2 3" key="1">
    <citation type="submission" date="2023-10" db="EMBL/GenBank/DDBJ databases">
        <title>Genomes of two closely related lineages of the louse Polyplax serrata with different host specificities.</title>
        <authorList>
            <person name="Martinu J."/>
            <person name="Tarabai H."/>
            <person name="Stefka J."/>
            <person name="Hypsa V."/>
        </authorList>
    </citation>
    <scope>NUCLEOTIDE SEQUENCE [LARGE SCALE GENOMIC DNA]</scope>
    <source>
        <strain evidence="2">HR10_N</strain>
    </source>
</reference>
<gene>
    <name evidence="2" type="ORF">RUM43_007608</name>
</gene>
<comment type="caution">
    <text evidence="2">The sequence shown here is derived from an EMBL/GenBank/DDBJ whole genome shotgun (WGS) entry which is preliminary data.</text>
</comment>
<organism evidence="2 3">
    <name type="scientific">Polyplax serrata</name>
    <name type="common">Common mouse louse</name>
    <dbReference type="NCBI Taxonomy" id="468196"/>
    <lineage>
        <taxon>Eukaryota</taxon>
        <taxon>Metazoa</taxon>
        <taxon>Ecdysozoa</taxon>
        <taxon>Arthropoda</taxon>
        <taxon>Hexapoda</taxon>
        <taxon>Insecta</taxon>
        <taxon>Pterygota</taxon>
        <taxon>Neoptera</taxon>
        <taxon>Paraneoptera</taxon>
        <taxon>Psocodea</taxon>
        <taxon>Troctomorpha</taxon>
        <taxon>Phthiraptera</taxon>
        <taxon>Anoplura</taxon>
        <taxon>Polyplacidae</taxon>
        <taxon>Polyplax</taxon>
    </lineage>
</organism>
<dbReference type="GO" id="GO:0005230">
    <property type="term" value="F:extracellular ligand-gated monoatomic ion channel activity"/>
    <property type="evidence" value="ECO:0007669"/>
    <property type="project" value="InterPro"/>
</dbReference>
<accession>A0AAN8PMU7</accession>
<dbReference type="Proteomes" id="UP001372834">
    <property type="component" value="Unassembled WGS sequence"/>
</dbReference>
<protein>
    <recommendedName>
        <fullName evidence="1">Neurotransmitter-gated ion-channel ligand-binding domain-containing protein</fullName>
    </recommendedName>
</protein>
<dbReference type="SUPFAM" id="SSF63712">
    <property type="entry name" value="Nicotinic receptor ligand binding domain-like"/>
    <property type="match status" value="1"/>
</dbReference>
<name>A0AAN8PMU7_POLSC</name>
<dbReference type="Gene3D" id="2.70.170.10">
    <property type="entry name" value="Neurotransmitter-gated ion-channel ligand-binding domain"/>
    <property type="match status" value="1"/>
</dbReference>
<dbReference type="Pfam" id="PF02931">
    <property type="entry name" value="Neur_chan_LBD"/>
    <property type="match status" value="1"/>
</dbReference>
<proteinExistence type="predicted"/>
<evidence type="ECO:0000313" key="3">
    <source>
        <dbReference type="Proteomes" id="UP001372834"/>
    </source>
</evidence>
<evidence type="ECO:0000313" key="2">
    <source>
        <dbReference type="EMBL" id="KAK6639336.1"/>
    </source>
</evidence>
<evidence type="ECO:0000259" key="1">
    <source>
        <dbReference type="Pfam" id="PF02931"/>
    </source>
</evidence>
<dbReference type="AlphaFoldDB" id="A0AAN8PMU7"/>
<dbReference type="InterPro" id="IPR036734">
    <property type="entry name" value="Neur_chan_lig-bd_sf"/>
</dbReference>
<sequence>MDLKFGLPVCLLETKLRDSSKPYRQKRVTNRKLISSNQSKPCPWRNRSEITSNTHALFRLTKQCGYDKWTRPGSNTEPLQVHTRIFVYFLGSIEAHYLQFTAHILVRFRWRDPRLEYKVMSPSIDKIVGEGVLRNQIWVPHVYLVNEHESKMMGADQQDVLITALPDGTIYYSTR</sequence>
<dbReference type="GO" id="GO:0016020">
    <property type="term" value="C:membrane"/>
    <property type="evidence" value="ECO:0007669"/>
    <property type="project" value="InterPro"/>
</dbReference>
<dbReference type="EMBL" id="JAWJWE010000003">
    <property type="protein sequence ID" value="KAK6639336.1"/>
    <property type="molecule type" value="Genomic_DNA"/>
</dbReference>
<feature type="domain" description="Neurotransmitter-gated ion-channel ligand-binding" evidence="1">
    <location>
        <begin position="59"/>
        <end position="175"/>
    </location>
</feature>
<dbReference type="InterPro" id="IPR006202">
    <property type="entry name" value="Neur_chan_lig-bd"/>
</dbReference>